<evidence type="ECO:0000256" key="5">
    <source>
        <dbReference type="ARBA" id="ARBA00022989"/>
    </source>
</evidence>
<evidence type="ECO:0000256" key="2">
    <source>
        <dbReference type="ARBA" id="ARBA00004936"/>
    </source>
</evidence>
<dbReference type="InterPro" id="IPR000917">
    <property type="entry name" value="Sulfatase_N"/>
</dbReference>
<feature type="transmembrane region" description="Helical" evidence="7">
    <location>
        <begin position="115"/>
        <end position="143"/>
    </location>
</feature>
<evidence type="ECO:0000256" key="6">
    <source>
        <dbReference type="ARBA" id="ARBA00023136"/>
    </source>
</evidence>
<dbReference type="CDD" id="cd16015">
    <property type="entry name" value="LTA_synthase"/>
    <property type="match status" value="1"/>
</dbReference>
<evidence type="ECO:0000256" key="3">
    <source>
        <dbReference type="ARBA" id="ARBA00022475"/>
    </source>
</evidence>
<dbReference type="InterPro" id="IPR017850">
    <property type="entry name" value="Alkaline_phosphatase_core_sf"/>
</dbReference>
<evidence type="ECO:0000313" key="10">
    <source>
        <dbReference type="Proteomes" id="UP000824159"/>
    </source>
</evidence>
<evidence type="ECO:0000256" key="1">
    <source>
        <dbReference type="ARBA" id="ARBA00004651"/>
    </source>
</evidence>
<feature type="domain" description="Sulfatase N-terminal" evidence="8">
    <location>
        <begin position="251"/>
        <end position="514"/>
    </location>
</feature>
<dbReference type="Pfam" id="PF00884">
    <property type="entry name" value="Sulfatase"/>
    <property type="match status" value="1"/>
</dbReference>
<feature type="transmembrane region" description="Helical" evidence="7">
    <location>
        <begin position="12"/>
        <end position="30"/>
    </location>
</feature>
<proteinExistence type="predicted"/>
<keyword evidence="3" id="KW-1003">Cell membrane</keyword>
<feature type="transmembrane region" description="Helical" evidence="7">
    <location>
        <begin position="76"/>
        <end position="95"/>
    </location>
</feature>
<keyword evidence="6 7" id="KW-0472">Membrane</keyword>
<dbReference type="Proteomes" id="UP000824159">
    <property type="component" value="Unassembled WGS sequence"/>
</dbReference>
<dbReference type="PANTHER" id="PTHR47371">
    <property type="entry name" value="LIPOTEICHOIC ACID SYNTHASE"/>
    <property type="match status" value="1"/>
</dbReference>
<reference evidence="9" key="1">
    <citation type="submission" date="2020-10" db="EMBL/GenBank/DDBJ databases">
        <authorList>
            <person name="Gilroy R."/>
        </authorList>
    </citation>
    <scope>NUCLEOTIDE SEQUENCE</scope>
    <source>
        <strain evidence="9">CHK176-22527</strain>
    </source>
</reference>
<dbReference type="GO" id="GO:0005886">
    <property type="term" value="C:plasma membrane"/>
    <property type="evidence" value="ECO:0007669"/>
    <property type="project" value="UniProtKB-SubCell"/>
</dbReference>
<reference evidence="9" key="2">
    <citation type="journal article" date="2021" name="PeerJ">
        <title>Extensive microbial diversity within the chicken gut microbiome revealed by metagenomics and culture.</title>
        <authorList>
            <person name="Gilroy R."/>
            <person name="Ravi A."/>
            <person name="Getino M."/>
            <person name="Pursley I."/>
            <person name="Horton D.L."/>
            <person name="Alikhan N.F."/>
            <person name="Baker D."/>
            <person name="Gharbi K."/>
            <person name="Hall N."/>
            <person name="Watson M."/>
            <person name="Adriaenssens E.M."/>
            <person name="Foster-Nyarko E."/>
            <person name="Jarju S."/>
            <person name="Secka A."/>
            <person name="Antonio M."/>
            <person name="Oren A."/>
            <person name="Chaudhuri R.R."/>
            <person name="La Ragione R."/>
            <person name="Hildebrand F."/>
            <person name="Pallen M.J."/>
        </authorList>
    </citation>
    <scope>NUCLEOTIDE SEQUENCE</scope>
    <source>
        <strain evidence="9">CHK176-22527</strain>
    </source>
</reference>
<comment type="subcellular location">
    <subcellularLocation>
        <location evidence="1">Cell membrane</location>
        <topology evidence="1">Multi-pass membrane protein</topology>
    </subcellularLocation>
</comment>
<comment type="pathway">
    <text evidence="2">Cell wall biogenesis; lipoteichoic acid biosynthesis.</text>
</comment>
<dbReference type="InterPro" id="IPR050448">
    <property type="entry name" value="OpgB/LTA_synthase_biosynth"/>
</dbReference>
<feature type="transmembrane region" description="Helical" evidence="7">
    <location>
        <begin position="50"/>
        <end position="69"/>
    </location>
</feature>
<dbReference type="EMBL" id="DVLX01000026">
    <property type="protein sequence ID" value="HIT99035.1"/>
    <property type="molecule type" value="Genomic_DNA"/>
</dbReference>
<evidence type="ECO:0000256" key="7">
    <source>
        <dbReference type="SAM" id="Phobius"/>
    </source>
</evidence>
<dbReference type="SUPFAM" id="SSF53649">
    <property type="entry name" value="Alkaline phosphatase-like"/>
    <property type="match status" value="1"/>
</dbReference>
<keyword evidence="5 7" id="KW-1133">Transmembrane helix</keyword>
<feature type="transmembrane region" description="Helical" evidence="7">
    <location>
        <begin position="155"/>
        <end position="177"/>
    </location>
</feature>
<sequence length="661" mass="75249">MEKLKTFYRKYLKNYLVLLIVVAIGMDIAIETLARHSLIESLKFIFMNPIVSLCNILLILAVISLSLLFKRRIFAMVIFGMTWMAVGIVNGVILANRMTPFTVKDFSNLEDGLGIITNYFSTFTLILAIVGIAALVFGAILLFRKAPKYKKKIDYKKVIITIAVIGFGTFGAIQLSVRAGVLDTFFANLAYAYRDNGVPYCFLVTWVDTGVDRPADYSKEKVENIFSGGELGKDNIYTPVEDDDTDVENKPNVIFLQLESFIDPTRVDGIEYSRDPMPNFRKLMEDYSSGFLTVPAVGAGTANVEFEVMTGLSVKFFGPGEYPYKSVLKETTCETAPYDFKTMGYGTHAIHNHRGAFYGRNKVFPNMGFDTFTSLEYMNNVMKTPKNWAKDNILTEQILAAMDSTESSDYIYTISVQGHGKYPTEQVIEDPAVSVTKAESDEQRWTYEYYANQVYEMDLFIKELTDTLENYDEDIVLVMYGDHLPALDMTEDMMKSGNMYQTQYVIWNNFGMEKEDMDIETYRLNAEVMDRLGMSAGMITKCNQNYSDSDSYLQNLEVLAYDMLYGDRYIYGEKNPFKKTDMKMGVRDIRIEEIVQIGEKYYIKGQNFTEYSKVSLDGKILDTVYLGPTILALKDDVDPEDVSRMKVSQVEKNEEILSTTE</sequence>
<evidence type="ECO:0000256" key="4">
    <source>
        <dbReference type="ARBA" id="ARBA00022692"/>
    </source>
</evidence>
<comment type="caution">
    <text evidence="9">The sequence shown here is derived from an EMBL/GenBank/DDBJ whole genome shotgun (WGS) entry which is preliminary data.</text>
</comment>
<name>A0A9D1KVF4_9FIRM</name>
<dbReference type="Gene3D" id="3.40.720.10">
    <property type="entry name" value="Alkaline Phosphatase, subunit A"/>
    <property type="match status" value="1"/>
</dbReference>
<protein>
    <submittedName>
        <fullName evidence="9">LTA synthase family protein</fullName>
    </submittedName>
</protein>
<accession>A0A9D1KVF4</accession>
<dbReference type="AlphaFoldDB" id="A0A9D1KVF4"/>
<organism evidence="9 10">
    <name type="scientific">Candidatus Allocopromorpha excrementavium</name>
    <dbReference type="NCBI Taxonomy" id="2840741"/>
    <lineage>
        <taxon>Bacteria</taxon>
        <taxon>Bacillati</taxon>
        <taxon>Bacillota</taxon>
        <taxon>Clostridia</taxon>
        <taxon>Eubacteriales</taxon>
        <taxon>Eubacteriaceae</taxon>
        <taxon>Eubacteriaceae incertae sedis</taxon>
        <taxon>Candidatus Allocopromorpha</taxon>
    </lineage>
</organism>
<evidence type="ECO:0000313" key="9">
    <source>
        <dbReference type="EMBL" id="HIT99035.1"/>
    </source>
</evidence>
<dbReference type="PANTHER" id="PTHR47371:SF3">
    <property type="entry name" value="PHOSPHOGLYCEROL TRANSFERASE I"/>
    <property type="match status" value="1"/>
</dbReference>
<gene>
    <name evidence="9" type="ORF">IAD12_02135</name>
</gene>
<evidence type="ECO:0000259" key="8">
    <source>
        <dbReference type="Pfam" id="PF00884"/>
    </source>
</evidence>
<keyword evidence="4 7" id="KW-0812">Transmembrane</keyword>